<protein>
    <recommendedName>
        <fullName evidence="5">Biotin transporter BioY</fullName>
    </recommendedName>
</protein>
<feature type="transmembrane region" description="Helical" evidence="2">
    <location>
        <begin position="232"/>
        <end position="254"/>
    </location>
</feature>
<feature type="compositionally biased region" description="Basic and acidic residues" evidence="1">
    <location>
        <begin position="67"/>
        <end position="76"/>
    </location>
</feature>
<gene>
    <name evidence="3" type="ORF">TM49_05910</name>
</gene>
<evidence type="ECO:0000313" key="4">
    <source>
        <dbReference type="Proteomes" id="UP000032611"/>
    </source>
</evidence>
<organism evidence="3 4">
    <name type="scientific">Martelella endophytica</name>
    <dbReference type="NCBI Taxonomy" id="1486262"/>
    <lineage>
        <taxon>Bacteria</taxon>
        <taxon>Pseudomonadati</taxon>
        <taxon>Pseudomonadota</taxon>
        <taxon>Alphaproteobacteria</taxon>
        <taxon>Hyphomicrobiales</taxon>
        <taxon>Aurantimonadaceae</taxon>
        <taxon>Martelella</taxon>
    </lineage>
</organism>
<proteinExistence type="predicted"/>
<dbReference type="STRING" id="1486262.TM49_05910"/>
<feature type="compositionally biased region" description="Basic residues" evidence="1">
    <location>
        <begin position="209"/>
        <end position="220"/>
    </location>
</feature>
<reference evidence="3 4" key="1">
    <citation type="journal article" date="2015" name="Genome Announc.">
        <title>Complete genome sequence of Martelella endophytica YC6887, which has antifungal activity associated with a halophyte.</title>
        <authorList>
            <person name="Khan A."/>
            <person name="Khan H."/>
            <person name="Chung E.J."/>
            <person name="Hossain M.T."/>
            <person name="Chung Y.R."/>
        </authorList>
    </citation>
    <scope>NUCLEOTIDE SEQUENCE [LARGE SCALE GENOMIC DNA]</scope>
    <source>
        <strain evidence="3">YC6887</strain>
    </source>
</reference>
<evidence type="ECO:0000256" key="2">
    <source>
        <dbReference type="SAM" id="Phobius"/>
    </source>
</evidence>
<accession>A0A0D5LPS0</accession>
<keyword evidence="2" id="KW-0472">Membrane</keyword>
<evidence type="ECO:0000313" key="3">
    <source>
        <dbReference type="EMBL" id="AJY45333.1"/>
    </source>
</evidence>
<feature type="region of interest" description="Disordered" evidence="1">
    <location>
        <begin position="67"/>
        <end position="111"/>
    </location>
</feature>
<dbReference type="PATRIC" id="fig|1486262.3.peg.1213"/>
<keyword evidence="2" id="KW-1133">Transmembrane helix</keyword>
<dbReference type="EMBL" id="CP010803">
    <property type="protein sequence ID" value="AJY45333.1"/>
    <property type="molecule type" value="Genomic_DNA"/>
</dbReference>
<keyword evidence="4" id="KW-1185">Reference proteome</keyword>
<evidence type="ECO:0000256" key="1">
    <source>
        <dbReference type="SAM" id="MobiDB-lite"/>
    </source>
</evidence>
<keyword evidence="2" id="KW-0812">Transmembrane</keyword>
<sequence length="429" mass="45697">MEQAIRKALENADREDANQRARIYQSARQALEGGLAKQNVTDPKVIARQRRRLDDIITTIEREEAEAVRQAREARKPRPPVFDDPFAVGRVPDKPTPNGPTIDTPTIDGPTLDEPVLDDDDGLIATGPGADFVVLPELSSADPDMRGFTETGFAPEPERQSPGLADDAFAADAIETGHLSSRRGAFDDITVDDDARAPAGHAIRSEPRKAKKPKKGRKAKAAPGEKPKRRGVFATLFMILILMAFLLFGVWWVLRSDFTLDPESRDTAVPNPPVRIEAEDFEGSSTWTPIFTPGSAAGLTAGSAANLQNVTLDGVPAVTLTSTATGDAGAATVTLPPAVIELLQSGPVLIEATVLAPEGGGQPVGIYCADGTIDGCQRHRFTAPAHREDFVIRLTPNGGDLPTRLMISGDLNGGGEPLDIFAIRASAAN</sequence>
<feature type="region of interest" description="Disordered" evidence="1">
    <location>
        <begin position="196"/>
        <end position="226"/>
    </location>
</feature>
<dbReference type="KEGG" id="mey:TM49_05910"/>
<feature type="compositionally biased region" description="Low complexity" evidence="1">
    <location>
        <begin position="99"/>
        <end position="110"/>
    </location>
</feature>
<dbReference type="HOGENOM" id="CLU_707684_0_0_5"/>
<dbReference type="Proteomes" id="UP000032611">
    <property type="component" value="Chromosome"/>
</dbReference>
<dbReference type="AlphaFoldDB" id="A0A0D5LPS0"/>
<evidence type="ECO:0008006" key="5">
    <source>
        <dbReference type="Google" id="ProtNLM"/>
    </source>
</evidence>
<name>A0A0D5LPS0_MAREN</name>